<reference evidence="1" key="1">
    <citation type="journal article" date="2023" name="Front. Mar. Sci.">
        <title>A new Merluccius polli reference genome to investigate the effects of global change in West African waters.</title>
        <authorList>
            <person name="Mateo J.L."/>
            <person name="Blanco-Fernandez C."/>
            <person name="Garcia-Vazquez E."/>
            <person name="Machado-Schiaffino G."/>
        </authorList>
    </citation>
    <scope>NUCLEOTIDE SEQUENCE</scope>
    <source>
        <strain evidence="1">C29</strain>
        <tissue evidence="1">Fin</tissue>
    </source>
</reference>
<accession>A0AA47MG18</accession>
<protein>
    <submittedName>
        <fullName evidence="1">3-ketoacyl-CoA thiolase A, peroxisomal</fullName>
    </submittedName>
</protein>
<dbReference type="GO" id="GO:0016746">
    <property type="term" value="F:acyltransferase activity"/>
    <property type="evidence" value="ECO:0007669"/>
    <property type="project" value="InterPro"/>
</dbReference>
<comment type="caution">
    <text evidence="1">The sequence shown here is derived from an EMBL/GenBank/DDBJ whole genome shotgun (WGS) entry which is preliminary data.</text>
</comment>
<dbReference type="InterPro" id="IPR016039">
    <property type="entry name" value="Thiolase-like"/>
</dbReference>
<organism evidence="1 2">
    <name type="scientific">Merluccius polli</name>
    <name type="common">Benguela hake</name>
    <name type="synonym">Merluccius cadenati</name>
    <dbReference type="NCBI Taxonomy" id="89951"/>
    <lineage>
        <taxon>Eukaryota</taxon>
        <taxon>Metazoa</taxon>
        <taxon>Chordata</taxon>
        <taxon>Craniata</taxon>
        <taxon>Vertebrata</taxon>
        <taxon>Euteleostomi</taxon>
        <taxon>Actinopterygii</taxon>
        <taxon>Neopterygii</taxon>
        <taxon>Teleostei</taxon>
        <taxon>Neoteleostei</taxon>
        <taxon>Acanthomorphata</taxon>
        <taxon>Zeiogadaria</taxon>
        <taxon>Gadariae</taxon>
        <taxon>Gadiformes</taxon>
        <taxon>Gadoidei</taxon>
        <taxon>Merlucciidae</taxon>
        <taxon>Merluccius</taxon>
    </lineage>
</organism>
<keyword evidence="2" id="KW-1185">Reference proteome</keyword>
<dbReference type="Proteomes" id="UP001174136">
    <property type="component" value="Unassembled WGS sequence"/>
</dbReference>
<gene>
    <name evidence="1" type="primary">Acaa1a_1</name>
    <name evidence="1" type="ORF">N1851_023811</name>
</gene>
<sequence>MGIGPALRHPCGAGAGGRLTVADIDVFEINEGLQARLCTCGGEAGHPHGQGEPNGGAIALDTRWAAPAARQVGHPAQTSCGAGGEGGMAWSPCASGLEWEQQQSLSILGLRGRKPQPGTLHLIHQDGV</sequence>
<dbReference type="SUPFAM" id="SSF53901">
    <property type="entry name" value="Thiolase-like"/>
    <property type="match status" value="1"/>
</dbReference>
<evidence type="ECO:0000313" key="2">
    <source>
        <dbReference type="Proteomes" id="UP001174136"/>
    </source>
</evidence>
<proteinExistence type="predicted"/>
<name>A0AA47MG18_MERPO</name>
<dbReference type="EMBL" id="JAOPHQ010004368">
    <property type="protein sequence ID" value="KAK0139465.1"/>
    <property type="molecule type" value="Genomic_DNA"/>
</dbReference>
<dbReference type="AlphaFoldDB" id="A0AA47MG18"/>
<dbReference type="Gene3D" id="3.40.47.10">
    <property type="match status" value="1"/>
</dbReference>
<evidence type="ECO:0000313" key="1">
    <source>
        <dbReference type="EMBL" id="KAK0139465.1"/>
    </source>
</evidence>